<sequence>MRGPRLSESEAPGFGAAPQGPCPCTFRLSPLPALSCNRACGLGGLAPRTIETAYTIFASIMPHADKTVIRLLTPKQVMRLSRAMPPQHGPLVLLGAAAGLRQGEAFGLSVDRVRVPIPTPCGPYTSRDHLKLHDGDP</sequence>
<dbReference type="SUPFAM" id="SSF56349">
    <property type="entry name" value="DNA breaking-rejoining enzymes"/>
    <property type="match status" value="1"/>
</dbReference>
<reference evidence="2 3" key="1">
    <citation type="submission" date="2021-01" db="EMBL/GenBank/DDBJ databases">
        <title>Whole genome shotgun sequence of Microbispora amethystogenes NBRC 101907.</title>
        <authorList>
            <person name="Komaki H."/>
            <person name="Tamura T."/>
        </authorList>
    </citation>
    <scope>NUCLEOTIDE SEQUENCE [LARGE SCALE GENOMIC DNA]</scope>
    <source>
        <strain evidence="2 3">NBRC 101907</strain>
    </source>
</reference>
<accession>A0ABQ4FLH9</accession>
<gene>
    <name evidence="2" type="ORF">Mam01_58120</name>
</gene>
<proteinExistence type="predicted"/>
<dbReference type="EMBL" id="BOOB01000047">
    <property type="protein sequence ID" value="GIH35648.1"/>
    <property type="molecule type" value="Genomic_DNA"/>
</dbReference>
<dbReference type="Gene3D" id="1.10.443.10">
    <property type="entry name" value="Intergrase catalytic core"/>
    <property type="match status" value="1"/>
</dbReference>
<dbReference type="InterPro" id="IPR011010">
    <property type="entry name" value="DNA_brk_join_enz"/>
</dbReference>
<dbReference type="InterPro" id="IPR013762">
    <property type="entry name" value="Integrase-like_cat_sf"/>
</dbReference>
<protein>
    <recommendedName>
        <fullName evidence="4">Tyr recombinase domain-containing protein</fullName>
    </recommendedName>
</protein>
<keyword evidence="1" id="KW-0233">DNA recombination</keyword>
<evidence type="ECO:0000313" key="2">
    <source>
        <dbReference type="EMBL" id="GIH35648.1"/>
    </source>
</evidence>
<evidence type="ECO:0000256" key="1">
    <source>
        <dbReference type="ARBA" id="ARBA00023172"/>
    </source>
</evidence>
<keyword evidence="3" id="KW-1185">Reference proteome</keyword>
<evidence type="ECO:0008006" key="4">
    <source>
        <dbReference type="Google" id="ProtNLM"/>
    </source>
</evidence>
<dbReference type="Proteomes" id="UP000651728">
    <property type="component" value="Unassembled WGS sequence"/>
</dbReference>
<comment type="caution">
    <text evidence="2">The sequence shown here is derived from an EMBL/GenBank/DDBJ whole genome shotgun (WGS) entry which is preliminary data.</text>
</comment>
<evidence type="ECO:0000313" key="3">
    <source>
        <dbReference type="Proteomes" id="UP000651728"/>
    </source>
</evidence>
<name>A0ABQ4FLH9_9ACTN</name>
<organism evidence="2 3">
    <name type="scientific">Microbispora amethystogenes</name>
    <dbReference type="NCBI Taxonomy" id="1427754"/>
    <lineage>
        <taxon>Bacteria</taxon>
        <taxon>Bacillati</taxon>
        <taxon>Actinomycetota</taxon>
        <taxon>Actinomycetes</taxon>
        <taxon>Streptosporangiales</taxon>
        <taxon>Streptosporangiaceae</taxon>
        <taxon>Microbispora</taxon>
    </lineage>
</organism>